<reference evidence="1 2" key="1">
    <citation type="submission" date="2020-08" db="EMBL/GenBank/DDBJ databases">
        <title>Genomic Encyclopedia of Type Strains, Phase IV (KMG-IV): sequencing the most valuable type-strain genomes for metagenomic binning, comparative biology and taxonomic classification.</title>
        <authorList>
            <person name="Goeker M."/>
        </authorList>
    </citation>
    <scope>NUCLEOTIDE SEQUENCE [LARGE SCALE GENOMIC DNA]</scope>
    <source>
        <strain evidence="1 2">DSM 10633</strain>
    </source>
</reference>
<dbReference type="Pfam" id="PF09388">
    <property type="entry name" value="SpoOE-like"/>
    <property type="match status" value="1"/>
</dbReference>
<keyword evidence="2" id="KW-1185">Reference proteome</keyword>
<accession>A0A840PX34</accession>
<dbReference type="AlphaFoldDB" id="A0A840PX34"/>
<evidence type="ECO:0000313" key="1">
    <source>
        <dbReference type="EMBL" id="MBB5148748.1"/>
    </source>
</evidence>
<comment type="caution">
    <text evidence="1">The sequence shown here is derived from an EMBL/GenBank/DDBJ whole genome shotgun (WGS) entry which is preliminary data.</text>
</comment>
<dbReference type="Proteomes" id="UP000557217">
    <property type="component" value="Unassembled WGS sequence"/>
</dbReference>
<name>A0A840PX34_URETH</name>
<sequence length="54" mass="6436">MFNTLYKKVLKVVIEIKRKDMYRKAQELGFTHPKVVNCSQQLDYLLNKYTKQAA</sequence>
<evidence type="ECO:0000313" key="2">
    <source>
        <dbReference type="Proteomes" id="UP000557217"/>
    </source>
</evidence>
<dbReference type="RefSeq" id="WP_016837828.1">
    <property type="nucleotide sequence ID" value="NZ_AP018335.1"/>
</dbReference>
<dbReference type="GO" id="GO:0043937">
    <property type="term" value="P:regulation of sporulation"/>
    <property type="evidence" value="ECO:0007669"/>
    <property type="project" value="InterPro"/>
</dbReference>
<dbReference type="EMBL" id="JACHGZ010000009">
    <property type="protein sequence ID" value="MBB5148748.1"/>
    <property type="molecule type" value="Genomic_DNA"/>
</dbReference>
<dbReference type="Gene3D" id="4.10.280.10">
    <property type="entry name" value="Helix-loop-helix DNA-binding domain"/>
    <property type="match status" value="1"/>
</dbReference>
<proteinExistence type="predicted"/>
<dbReference type="InterPro" id="IPR036638">
    <property type="entry name" value="HLH_DNA-bd_sf"/>
</dbReference>
<dbReference type="SUPFAM" id="SSF140500">
    <property type="entry name" value="BAS1536-like"/>
    <property type="match status" value="1"/>
</dbReference>
<dbReference type="InterPro" id="IPR037208">
    <property type="entry name" value="Spo0E-like_sf"/>
</dbReference>
<dbReference type="GO" id="GO:0046983">
    <property type="term" value="F:protein dimerization activity"/>
    <property type="evidence" value="ECO:0007669"/>
    <property type="project" value="InterPro"/>
</dbReference>
<dbReference type="InterPro" id="IPR018540">
    <property type="entry name" value="Spo0E-like"/>
</dbReference>
<gene>
    <name evidence="1" type="ORF">HNR36_001134</name>
</gene>
<organism evidence="1 2">
    <name type="scientific">Ureibacillus thermosphaericus</name>
    <dbReference type="NCBI Taxonomy" id="51173"/>
    <lineage>
        <taxon>Bacteria</taxon>
        <taxon>Bacillati</taxon>
        <taxon>Bacillota</taxon>
        <taxon>Bacilli</taxon>
        <taxon>Bacillales</taxon>
        <taxon>Caryophanaceae</taxon>
        <taxon>Ureibacillus</taxon>
    </lineage>
</organism>
<protein>
    <submittedName>
        <fullName evidence="1">Stage 0 sporulation regulatory protein</fullName>
    </submittedName>
</protein>